<organism evidence="6 7">
    <name type="scientific">Eiseniibacteriota bacterium</name>
    <dbReference type="NCBI Taxonomy" id="2212470"/>
    <lineage>
        <taxon>Bacteria</taxon>
        <taxon>Candidatus Eiseniibacteriota</taxon>
    </lineage>
</organism>
<evidence type="ECO:0000256" key="1">
    <source>
        <dbReference type="ARBA" id="ARBA00009232"/>
    </source>
</evidence>
<dbReference type="FunFam" id="3.10.300.10:FF:000001">
    <property type="entry name" value="Putative 3-methyladenine DNA glycosylase"/>
    <property type="match status" value="1"/>
</dbReference>
<dbReference type="InterPro" id="IPR036995">
    <property type="entry name" value="MPG_sf"/>
</dbReference>
<dbReference type="GO" id="GO:0003905">
    <property type="term" value="F:alkylbase DNA N-glycosylase activity"/>
    <property type="evidence" value="ECO:0007669"/>
    <property type="project" value="InterPro"/>
</dbReference>
<keyword evidence="2 5" id="KW-0227">DNA damage</keyword>
<keyword evidence="3 5" id="KW-0378">Hydrolase</keyword>
<dbReference type="Gene3D" id="3.10.300.10">
    <property type="entry name" value="Methylpurine-DNA glycosylase (MPG)"/>
    <property type="match status" value="1"/>
</dbReference>
<accession>A0A538UEL2</accession>
<dbReference type="InterPro" id="IPR003180">
    <property type="entry name" value="MPG"/>
</dbReference>
<dbReference type="Proteomes" id="UP000319771">
    <property type="component" value="Unassembled WGS sequence"/>
</dbReference>
<sequence>MRALPRRFYARPSRVVARALLGRLLVRGRGRRRLSGRIVEVEAYDGARDPASHAFRGETARNRTMFGPPGHAYIYVSYGVHHCLNVVTGTPGTAAAVLIRALEPVAGIAAMRRRRGLGDRERLARGPGCVTRALGLTVAHDGLDLTSGPLWIADGPPRRGGRRIARSPRIGISRAVARPWRFFLAGHPCVSGPRTAGRGVPTRRTGR</sequence>
<evidence type="ECO:0000313" key="7">
    <source>
        <dbReference type="Proteomes" id="UP000319771"/>
    </source>
</evidence>
<evidence type="ECO:0000256" key="3">
    <source>
        <dbReference type="ARBA" id="ARBA00022801"/>
    </source>
</evidence>
<comment type="similarity">
    <text evidence="1 5">Belongs to the DNA glycosylase MPG family.</text>
</comment>
<dbReference type="EC" id="3.2.2.-" evidence="5"/>
<dbReference type="HAMAP" id="MF_00527">
    <property type="entry name" value="3MGH"/>
    <property type="match status" value="1"/>
</dbReference>
<dbReference type="NCBIfam" id="TIGR00567">
    <property type="entry name" value="3mg"/>
    <property type="match status" value="1"/>
</dbReference>
<proteinExistence type="inferred from homology"/>
<evidence type="ECO:0000313" key="6">
    <source>
        <dbReference type="EMBL" id="TMQ74342.1"/>
    </source>
</evidence>
<dbReference type="PANTHER" id="PTHR10429">
    <property type="entry name" value="DNA-3-METHYLADENINE GLYCOSYLASE"/>
    <property type="match status" value="1"/>
</dbReference>
<evidence type="ECO:0000256" key="4">
    <source>
        <dbReference type="ARBA" id="ARBA00023204"/>
    </source>
</evidence>
<keyword evidence="4 5" id="KW-0234">DNA repair</keyword>
<dbReference type="InterPro" id="IPR011034">
    <property type="entry name" value="Formyl_transferase-like_C_sf"/>
</dbReference>
<dbReference type="CDD" id="cd00540">
    <property type="entry name" value="AAG"/>
    <property type="match status" value="1"/>
</dbReference>
<evidence type="ECO:0000256" key="5">
    <source>
        <dbReference type="HAMAP-Rule" id="MF_00527"/>
    </source>
</evidence>
<dbReference type="GO" id="GO:0006284">
    <property type="term" value="P:base-excision repair"/>
    <property type="evidence" value="ECO:0007669"/>
    <property type="project" value="InterPro"/>
</dbReference>
<name>A0A538UEL2_UNCEI</name>
<reference evidence="6 7" key="1">
    <citation type="journal article" date="2019" name="Nat. Microbiol.">
        <title>Mediterranean grassland soil C-N compound turnover is dependent on rainfall and depth, and is mediated by genomically divergent microorganisms.</title>
        <authorList>
            <person name="Diamond S."/>
            <person name="Andeer P.F."/>
            <person name="Li Z."/>
            <person name="Crits-Christoph A."/>
            <person name="Burstein D."/>
            <person name="Anantharaman K."/>
            <person name="Lane K.R."/>
            <person name="Thomas B.C."/>
            <person name="Pan C."/>
            <person name="Northen T.R."/>
            <person name="Banfield J.F."/>
        </authorList>
    </citation>
    <scope>NUCLEOTIDE SEQUENCE [LARGE SCALE GENOMIC DNA]</scope>
    <source>
        <strain evidence="6">WS_11</strain>
    </source>
</reference>
<dbReference type="AlphaFoldDB" id="A0A538UEL2"/>
<dbReference type="GO" id="GO:0003677">
    <property type="term" value="F:DNA binding"/>
    <property type="evidence" value="ECO:0007669"/>
    <property type="project" value="InterPro"/>
</dbReference>
<dbReference type="Pfam" id="PF02245">
    <property type="entry name" value="Pur_DNA_glyco"/>
    <property type="match status" value="1"/>
</dbReference>
<dbReference type="PANTHER" id="PTHR10429:SF0">
    <property type="entry name" value="DNA-3-METHYLADENINE GLYCOSYLASE"/>
    <property type="match status" value="1"/>
</dbReference>
<dbReference type="SUPFAM" id="SSF50486">
    <property type="entry name" value="FMT C-terminal domain-like"/>
    <property type="match status" value="1"/>
</dbReference>
<comment type="caution">
    <text evidence="6">The sequence shown here is derived from an EMBL/GenBank/DDBJ whole genome shotgun (WGS) entry which is preliminary data.</text>
</comment>
<protein>
    <recommendedName>
        <fullName evidence="5">Putative 3-methyladenine DNA glycosylase</fullName>
        <ecNumber evidence="5">3.2.2.-</ecNumber>
    </recommendedName>
</protein>
<gene>
    <name evidence="6" type="ORF">E6K81_00100</name>
</gene>
<dbReference type="EMBL" id="VBPB01000001">
    <property type="protein sequence ID" value="TMQ74342.1"/>
    <property type="molecule type" value="Genomic_DNA"/>
</dbReference>
<evidence type="ECO:0000256" key="2">
    <source>
        <dbReference type="ARBA" id="ARBA00022763"/>
    </source>
</evidence>
<keyword evidence="6" id="KW-0326">Glycosidase</keyword>
<dbReference type="NCBIfam" id="NF002003">
    <property type="entry name" value="PRK00802.1-3"/>
    <property type="match status" value="1"/>
</dbReference>